<feature type="compositionally biased region" description="Low complexity" evidence="2">
    <location>
        <begin position="526"/>
        <end position="550"/>
    </location>
</feature>
<feature type="compositionally biased region" description="Gly residues" evidence="2">
    <location>
        <begin position="551"/>
        <end position="562"/>
    </location>
</feature>
<evidence type="ECO:0000313" key="4">
    <source>
        <dbReference type="Proteomes" id="UP000247498"/>
    </source>
</evidence>
<gene>
    <name evidence="3" type="ORF">Rsub_12685</name>
</gene>
<evidence type="ECO:0000256" key="2">
    <source>
        <dbReference type="SAM" id="MobiDB-lite"/>
    </source>
</evidence>
<feature type="compositionally biased region" description="Low complexity" evidence="2">
    <location>
        <begin position="192"/>
        <end position="220"/>
    </location>
</feature>
<dbReference type="InParanoid" id="A0A2V0PK21"/>
<comment type="caution">
    <text evidence="3">The sequence shown here is derived from an EMBL/GenBank/DDBJ whole genome shotgun (WGS) entry which is preliminary data.</text>
</comment>
<feature type="region of interest" description="Disordered" evidence="2">
    <location>
        <begin position="37"/>
        <end position="87"/>
    </location>
</feature>
<dbReference type="Proteomes" id="UP000247498">
    <property type="component" value="Unassembled WGS sequence"/>
</dbReference>
<dbReference type="STRING" id="307507.A0A2V0PK21"/>
<evidence type="ECO:0000313" key="3">
    <source>
        <dbReference type="EMBL" id="GBF99889.1"/>
    </source>
</evidence>
<keyword evidence="4" id="KW-1185">Reference proteome</keyword>
<evidence type="ECO:0008006" key="5">
    <source>
        <dbReference type="Google" id="ProtNLM"/>
    </source>
</evidence>
<evidence type="ECO:0000256" key="1">
    <source>
        <dbReference type="SAM" id="Coils"/>
    </source>
</evidence>
<reference evidence="3 4" key="1">
    <citation type="journal article" date="2018" name="Sci. Rep.">
        <title>Raphidocelis subcapitata (=Pseudokirchneriella subcapitata) provides an insight into genome evolution and environmental adaptations in the Sphaeropleales.</title>
        <authorList>
            <person name="Suzuki S."/>
            <person name="Yamaguchi H."/>
            <person name="Nakajima N."/>
            <person name="Kawachi M."/>
        </authorList>
    </citation>
    <scope>NUCLEOTIDE SEQUENCE [LARGE SCALE GENOMIC DNA]</scope>
    <source>
        <strain evidence="3 4">NIES-35</strain>
    </source>
</reference>
<name>A0A2V0PK21_9CHLO</name>
<dbReference type="EMBL" id="BDRX01000179">
    <property type="protein sequence ID" value="GBF99889.1"/>
    <property type="molecule type" value="Genomic_DNA"/>
</dbReference>
<proteinExistence type="predicted"/>
<organism evidence="3 4">
    <name type="scientific">Raphidocelis subcapitata</name>
    <dbReference type="NCBI Taxonomy" id="307507"/>
    <lineage>
        <taxon>Eukaryota</taxon>
        <taxon>Viridiplantae</taxon>
        <taxon>Chlorophyta</taxon>
        <taxon>core chlorophytes</taxon>
        <taxon>Chlorophyceae</taxon>
        <taxon>CS clade</taxon>
        <taxon>Sphaeropleales</taxon>
        <taxon>Selenastraceae</taxon>
        <taxon>Raphidocelis</taxon>
    </lineage>
</organism>
<dbReference type="AlphaFoldDB" id="A0A2V0PK21"/>
<dbReference type="OrthoDB" id="549314at2759"/>
<feature type="compositionally biased region" description="Polar residues" evidence="2">
    <location>
        <begin position="46"/>
        <end position="58"/>
    </location>
</feature>
<feature type="region of interest" description="Disordered" evidence="2">
    <location>
        <begin position="182"/>
        <end position="237"/>
    </location>
</feature>
<feature type="coiled-coil region" evidence="1">
    <location>
        <begin position="703"/>
        <end position="730"/>
    </location>
</feature>
<accession>A0A2V0PK21</accession>
<protein>
    <recommendedName>
        <fullName evidence="5">GYF domain-containing protein</fullName>
    </recommendedName>
</protein>
<keyword evidence="1" id="KW-0175">Coiled coil</keyword>
<sequence length="796" mass="80388">MHAIALASAAAIEALTLQPHDHSAACGASNASASPPGSLAAMLAQASDSTSITDSAGSSPRRPAAVAGGGGAAGTGADLQASGLSQHELRQQQEQLDAQELRQLQAAASAASKLLFAAGLGGAPGPPQALIPVVQRVASPPGGPGVGFEQLLSSHLARTLLGSSSATASGCDSDAGDGLPACPGAGPTSSTGSPAAAPLLQPGGAAAAPPPGAGARSPLRGRGGDGRGGDGEPPLARTLGVSAASLERLFCAGGTEYEQPVWMVVNLQGKIKGSYTAEKMVEFCRRGTLSARQMVLGIDRDLPYVLRQDMSFYRPLGVLATDVHNGGRYVPLSAARAAGPPEWKPVVPIDAPHRVAPPGAAAAGAGQAAALRGALQRLFMPAAASVQRPPMWLYINHLGWCRGPFSGGKLMHAHLCGRLPRDTLIVGYDPGLPLFMLSGDVSSWFRPLGALLENVAQGYVYNPVGWSCMVQQQQLQLAAAGNPGAGAAGAGRWQPLSWAGAGLPPPLISPEQLSPPPGAMVAPLQARRAGQSAGAAGRRGNSGSGPLRSGGTYGRGGAGALGSPGPQHSDALPGSARSMRGQQRPPHAAQHMQMQMQASQGQGVQHQQLLGGSYAQSAALLSASTGAMAHLAAPPQQLAGLHQQGPAAHGGGFDYASLLPQLGPAGAGVGGGAPHFDLGGAAPLGLSVSGRFMAGGMRAQQGIPQQTQQHQQMQQQMQQQQQMMQQQQHHHFATGSGSLLLQAPLQLQQPAVAGLGAAQLQLGGAAGGFELGQPVPVQLLPGLQAGEGEIPWYAQH</sequence>
<feature type="compositionally biased region" description="Low complexity" evidence="2">
    <location>
        <begin position="587"/>
        <end position="604"/>
    </location>
</feature>
<feature type="region of interest" description="Disordered" evidence="2">
    <location>
        <begin position="525"/>
        <end position="604"/>
    </location>
</feature>